<dbReference type="Pfam" id="PF00072">
    <property type="entry name" value="Response_reg"/>
    <property type="match status" value="1"/>
</dbReference>
<feature type="modified residue" description="4-aspartylphosphate" evidence="1">
    <location>
        <position position="51"/>
    </location>
</feature>
<dbReference type="Proteomes" id="UP000462621">
    <property type="component" value="Unassembled WGS sequence"/>
</dbReference>
<feature type="domain" description="HDOD" evidence="3">
    <location>
        <begin position="136"/>
        <end position="325"/>
    </location>
</feature>
<dbReference type="Gene3D" id="3.40.50.2300">
    <property type="match status" value="1"/>
</dbReference>
<comment type="caution">
    <text evidence="4">The sequence shown here is derived from an EMBL/GenBank/DDBJ whole genome shotgun (WGS) entry which is preliminary data.</text>
</comment>
<dbReference type="PROSITE" id="PS50110">
    <property type="entry name" value="RESPONSE_REGULATORY"/>
    <property type="match status" value="1"/>
</dbReference>
<dbReference type="PROSITE" id="PS51833">
    <property type="entry name" value="HDOD"/>
    <property type="match status" value="1"/>
</dbReference>
<accession>A0A7X4LP96</accession>
<evidence type="ECO:0000313" key="4">
    <source>
        <dbReference type="EMBL" id="MZI95486.1"/>
    </source>
</evidence>
<evidence type="ECO:0000256" key="1">
    <source>
        <dbReference type="PROSITE-ProRule" id="PRU00169"/>
    </source>
</evidence>
<gene>
    <name evidence="4" type="ORF">F9817_20110</name>
</gene>
<dbReference type="PANTHER" id="PTHR33525">
    <property type="match status" value="1"/>
</dbReference>
<dbReference type="RefSeq" id="WP_161157967.1">
    <property type="nucleotide sequence ID" value="NZ_WEKT01000058.1"/>
</dbReference>
<dbReference type="InterPro" id="IPR052340">
    <property type="entry name" value="RNase_Y/CdgJ"/>
</dbReference>
<feature type="domain" description="Response regulatory" evidence="2">
    <location>
        <begin position="2"/>
        <end position="115"/>
    </location>
</feature>
<dbReference type="InterPro" id="IPR013976">
    <property type="entry name" value="HDOD"/>
</dbReference>
<dbReference type="GO" id="GO:0000160">
    <property type="term" value="P:phosphorelay signal transduction system"/>
    <property type="evidence" value="ECO:0007669"/>
    <property type="project" value="InterPro"/>
</dbReference>
<dbReference type="EMBL" id="WEKT01000058">
    <property type="protein sequence ID" value="MZI95486.1"/>
    <property type="molecule type" value="Genomic_DNA"/>
</dbReference>
<evidence type="ECO:0000259" key="2">
    <source>
        <dbReference type="PROSITE" id="PS50110"/>
    </source>
</evidence>
<keyword evidence="5" id="KW-1185">Reference proteome</keyword>
<dbReference type="InterPro" id="IPR001789">
    <property type="entry name" value="Sig_transdc_resp-reg_receiver"/>
</dbReference>
<evidence type="ECO:0000313" key="5">
    <source>
        <dbReference type="Proteomes" id="UP000462621"/>
    </source>
</evidence>
<dbReference type="SUPFAM" id="SSF52172">
    <property type="entry name" value="CheY-like"/>
    <property type="match status" value="1"/>
</dbReference>
<evidence type="ECO:0000259" key="3">
    <source>
        <dbReference type="PROSITE" id="PS51833"/>
    </source>
</evidence>
<dbReference type="SUPFAM" id="SSF109604">
    <property type="entry name" value="HD-domain/PDEase-like"/>
    <property type="match status" value="1"/>
</dbReference>
<reference evidence="4 5" key="1">
    <citation type="submission" date="2019-10" db="EMBL/GenBank/DDBJ databases">
        <title>Vibrio sp. nov. isolated from a shrimp pond.</title>
        <authorList>
            <person name="Gomez-Gil B."/>
            <person name="Enciso-Ibarra J."/>
            <person name="Enciso-Ibarra K."/>
            <person name="Bolan-Mejia C."/>
        </authorList>
    </citation>
    <scope>NUCLEOTIDE SEQUENCE [LARGE SCALE GENOMIC DNA]</scope>
    <source>
        <strain evidence="4 5">CAIM 722</strain>
    </source>
</reference>
<dbReference type="SMART" id="SM00448">
    <property type="entry name" value="REC"/>
    <property type="match status" value="1"/>
</dbReference>
<protein>
    <submittedName>
        <fullName evidence="4">HDOD domain-containing protein</fullName>
    </submittedName>
</protein>
<proteinExistence type="predicted"/>
<dbReference type="Pfam" id="PF08668">
    <property type="entry name" value="HDOD"/>
    <property type="match status" value="1"/>
</dbReference>
<name>A0A7X4LP96_9VIBR</name>
<dbReference type="AlphaFoldDB" id="A0A7X4LP96"/>
<organism evidence="4 5">
    <name type="scientific">Vibrio eleionomae</name>
    <dbReference type="NCBI Taxonomy" id="2653505"/>
    <lineage>
        <taxon>Bacteria</taxon>
        <taxon>Pseudomonadati</taxon>
        <taxon>Pseudomonadota</taxon>
        <taxon>Gammaproteobacteria</taxon>
        <taxon>Vibrionales</taxon>
        <taxon>Vibrionaceae</taxon>
        <taxon>Vibrio</taxon>
    </lineage>
</organism>
<keyword evidence="1" id="KW-0597">Phosphoprotein</keyword>
<dbReference type="Gene3D" id="1.10.3210.10">
    <property type="entry name" value="Hypothetical protein af1432"/>
    <property type="match status" value="1"/>
</dbReference>
<dbReference type="InterPro" id="IPR011006">
    <property type="entry name" value="CheY-like_superfamily"/>
</dbReference>
<dbReference type="PANTHER" id="PTHR33525:SF3">
    <property type="entry name" value="RIBONUCLEASE Y"/>
    <property type="match status" value="1"/>
</dbReference>
<sequence>MKILLVDDDQLVLNGLRRALFSANCSVITANSGKEALEKLAYEECDLIISDMMMPQMDGSQLLEEVSQKYPWIIRASLSGYADPQMTVRGGFYAHQAFMKPCDTSMLKAEIQRISNMLERFPDRLIQNAIGTITSLPVTLDLYQKVKVMLEDEQSSIQDLADVIQNDPAICAKLIQIANNAIFRGKSEINSVEGALNRPGTQIVVNIVAMLELYVGDKHKPSKALENLRQHSLIVANLTAKLAPQGESNTGFLIGVLHQIGEFVRTLILPELMKKYLTSGGEKHDFRHLEEHLFNTNSEQLGAYLLHLWAFPSPIIESVLNQNNEQLVLEQPYSFTTALYIAKKIANGETVNVELVDKFELTETLAQL</sequence>